<reference evidence="3 4" key="1">
    <citation type="submission" date="2019-01" db="EMBL/GenBank/DDBJ databases">
        <title>Draft genome sequences of the type strains of six Macrococcus species.</title>
        <authorList>
            <person name="Mazhar S."/>
            <person name="Altermann E."/>
            <person name="Hill C."/>
            <person name="Mcauliffe O."/>
        </authorList>
    </citation>
    <scope>NUCLEOTIDE SEQUENCE [LARGE SCALE GENOMIC DNA]</scope>
    <source>
        <strain evidence="3 4">ATCC 51825</strain>
    </source>
</reference>
<feature type="domain" description="LTD" evidence="2">
    <location>
        <begin position="16"/>
        <end position="59"/>
    </location>
</feature>
<dbReference type="OrthoDB" id="9801679at2"/>
<name>A0A4V3BFP6_9STAP</name>
<evidence type="ECO:0000256" key="1">
    <source>
        <dbReference type="SAM" id="MobiDB-lite"/>
    </source>
</evidence>
<dbReference type="AlphaFoldDB" id="A0A4V3BFP6"/>
<feature type="compositionally biased region" description="Polar residues" evidence="1">
    <location>
        <begin position="83"/>
        <end position="97"/>
    </location>
</feature>
<keyword evidence="4" id="KW-1185">Reference proteome</keyword>
<sequence>MIVLSLVLSFSGQRVQAARTLIISEYIEGSGYNKAVEIYNPTSAAVDLSTYSLVNFVNGASETTGTVAELKLTGNRRCESDGTKSSSTYCYSTRSNR</sequence>
<dbReference type="EMBL" id="SCWF01000005">
    <property type="protein sequence ID" value="TDM14236.1"/>
    <property type="molecule type" value="Genomic_DNA"/>
</dbReference>
<feature type="region of interest" description="Disordered" evidence="1">
    <location>
        <begin position="77"/>
        <end position="97"/>
    </location>
</feature>
<accession>A0A4V3BFP6</accession>
<organism evidence="3 4">
    <name type="scientific">Macrococcus bovicus</name>
    <dbReference type="NCBI Taxonomy" id="69968"/>
    <lineage>
        <taxon>Bacteria</taxon>
        <taxon>Bacillati</taxon>
        <taxon>Bacillota</taxon>
        <taxon>Bacilli</taxon>
        <taxon>Bacillales</taxon>
        <taxon>Staphylococcaceae</taxon>
        <taxon>Macrococcus</taxon>
    </lineage>
</organism>
<dbReference type="Pfam" id="PF00932">
    <property type="entry name" value="LTD"/>
    <property type="match status" value="1"/>
</dbReference>
<protein>
    <submittedName>
        <fullName evidence="3">Lamin tail domain-containing protein</fullName>
    </submittedName>
</protein>
<gene>
    <name evidence="3" type="ORF">ERX55_06105</name>
</gene>
<comment type="caution">
    <text evidence="3">The sequence shown here is derived from an EMBL/GenBank/DDBJ whole genome shotgun (WGS) entry which is preliminary data.</text>
</comment>
<evidence type="ECO:0000313" key="4">
    <source>
        <dbReference type="Proteomes" id="UP000294843"/>
    </source>
</evidence>
<dbReference type="Proteomes" id="UP000294843">
    <property type="component" value="Unassembled WGS sequence"/>
</dbReference>
<evidence type="ECO:0000259" key="2">
    <source>
        <dbReference type="Pfam" id="PF00932"/>
    </source>
</evidence>
<proteinExistence type="predicted"/>
<evidence type="ECO:0000313" key="3">
    <source>
        <dbReference type="EMBL" id="TDM14236.1"/>
    </source>
</evidence>
<dbReference type="InterPro" id="IPR001322">
    <property type="entry name" value="Lamin_tail_dom"/>
</dbReference>